<feature type="domain" description="F-box" evidence="1">
    <location>
        <begin position="63"/>
        <end position="109"/>
    </location>
</feature>
<gene>
    <name evidence="2" type="ORF">B0I35DRAFT_440397</name>
</gene>
<dbReference type="OrthoDB" id="2687876at2759"/>
<evidence type="ECO:0000313" key="2">
    <source>
        <dbReference type="EMBL" id="KAH7309654.1"/>
    </source>
</evidence>
<dbReference type="Pfam" id="PF00646">
    <property type="entry name" value="F-box"/>
    <property type="match status" value="1"/>
</dbReference>
<name>A0A8K0SHQ6_9HYPO</name>
<sequence>MCRQSSFLPTSTPTSYIMEHQHMSAEMLSNITHRPRRLLESMITISDPPKPMEAATYDRPSSLGDLDRFPNELLHEVLSNLDFQSITRISRVSRRGRNTVRSLPAYQSLMKHAPDAMAALGQTRLLHLHSASKLLAALQTERCATCPAYGAFLFLPTCERCCRHCLRFHPLKGVMTPTTATTTFALTLAAAKQLPVMLSIPGTYGTKPKLEQTSHELVSVHSAITLSLSLHGSYRKVMAAVGRGVRNPPLDYVLQCMKPETRESLSTDPLMVPCHYRWIEHDPYFGMASVPFPSVITPNTVERGLWCKGCEETYRQYRKGELSSHIIESIVPRKCDPNLALLGLTRRARSRIGHEEHVGHCYGAQRLLSRG</sequence>
<dbReference type="SMART" id="SM00256">
    <property type="entry name" value="FBOX"/>
    <property type="match status" value="1"/>
</dbReference>
<dbReference type="InterPro" id="IPR036047">
    <property type="entry name" value="F-box-like_dom_sf"/>
</dbReference>
<dbReference type="EMBL" id="JAGPNK010000013">
    <property type="protein sequence ID" value="KAH7309654.1"/>
    <property type="molecule type" value="Genomic_DNA"/>
</dbReference>
<dbReference type="Proteomes" id="UP000813444">
    <property type="component" value="Unassembled WGS sequence"/>
</dbReference>
<accession>A0A8K0SHQ6</accession>
<dbReference type="PROSITE" id="PS50181">
    <property type="entry name" value="FBOX"/>
    <property type="match status" value="1"/>
</dbReference>
<dbReference type="Gene3D" id="1.20.1280.50">
    <property type="match status" value="1"/>
</dbReference>
<reference evidence="2" key="1">
    <citation type="journal article" date="2021" name="Nat. Commun.">
        <title>Genetic determinants of endophytism in the Arabidopsis root mycobiome.</title>
        <authorList>
            <person name="Mesny F."/>
            <person name="Miyauchi S."/>
            <person name="Thiergart T."/>
            <person name="Pickel B."/>
            <person name="Atanasova L."/>
            <person name="Karlsson M."/>
            <person name="Huettel B."/>
            <person name="Barry K.W."/>
            <person name="Haridas S."/>
            <person name="Chen C."/>
            <person name="Bauer D."/>
            <person name="Andreopoulos W."/>
            <person name="Pangilinan J."/>
            <person name="LaButti K."/>
            <person name="Riley R."/>
            <person name="Lipzen A."/>
            <person name="Clum A."/>
            <person name="Drula E."/>
            <person name="Henrissat B."/>
            <person name="Kohler A."/>
            <person name="Grigoriev I.V."/>
            <person name="Martin F.M."/>
            <person name="Hacquard S."/>
        </authorList>
    </citation>
    <scope>NUCLEOTIDE SEQUENCE</scope>
    <source>
        <strain evidence="2">MPI-CAGE-CH-0235</strain>
    </source>
</reference>
<evidence type="ECO:0000313" key="3">
    <source>
        <dbReference type="Proteomes" id="UP000813444"/>
    </source>
</evidence>
<protein>
    <recommendedName>
        <fullName evidence="1">F-box domain-containing protein</fullName>
    </recommendedName>
</protein>
<dbReference type="SUPFAM" id="SSF81383">
    <property type="entry name" value="F-box domain"/>
    <property type="match status" value="1"/>
</dbReference>
<dbReference type="AlphaFoldDB" id="A0A8K0SHQ6"/>
<dbReference type="InterPro" id="IPR001810">
    <property type="entry name" value="F-box_dom"/>
</dbReference>
<comment type="caution">
    <text evidence="2">The sequence shown here is derived from an EMBL/GenBank/DDBJ whole genome shotgun (WGS) entry which is preliminary data.</text>
</comment>
<organism evidence="2 3">
    <name type="scientific">Stachybotrys elegans</name>
    <dbReference type="NCBI Taxonomy" id="80388"/>
    <lineage>
        <taxon>Eukaryota</taxon>
        <taxon>Fungi</taxon>
        <taxon>Dikarya</taxon>
        <taxon>Ascomycota</taxon>
        <taxon>Pezizomycotina</taxon>
        <taxon>Sordariomycetes</taxon>
        <taxon>Hypocreomycetidae</taxon>
        <taxon>Hypocreales</taxon>
        <taxon>Stachybotryaceae</taxon>
        <taxon>Stachybotrys</taxon>
    </lineage>
</organism>
<evidence type="ECO:0000259" key="1">
    <source>
        <dbReference type="PROSITE" id="PS50181"/>
    </source>
</evidence>
<proteinExistence type="predicted"/>
<keyword evidence="3" id="KW-1185">Reference proteome</keyword>